<dbReference type="InterPro" id="IPR056037">
    <property type="entry name" value="DUF7620"/>
</dbReference>
<dbReference type="RefSeq" id="WP_211465412.1">
    <property type="nucleotide sequence ID" value="NZ_JAGSXH010000013.1"/>
</dbReference>
<dbReference type="AlphaFoldDB" id="A0A8J8BA55"/>
<keyword evidence="2" id="KW-1185">Reference proteome</keyword>
<protein>
    <submittedName>
        <fullName evidence="1">Uncharacterized protein</fullName>
    </submittedName>
</protein>
<sequence>MRAPWRRHRRQPADASALAVRDARAALQESARSGPEVADLVARLRAIREVNHFSERVAQLLQEQRRG</sequence>
<dbReference type="EMBL" id="JAGSXH010000013">
    <property type="protein sequence ID" value="MBS2962587.1"/>
    <property type="molecule type" value="Genomic_DNA"/>
</dbReference>
<comment type="caution">
    <text evidence="1">The sequence shown here is derived from an EMBL/GenBank/DDBJ whole genome shotgun (WGS) entry which is preliminary data.</text>
</comment>
<gene>
    <name evidence="1" type="ORF">KGA66_05980</name>
</gene>
<dbReference type="Pfam" id="PF24596">
    <property type="entry name" value="DUF7620"/>
    <property type="match status" value="1"/>
</dbReference>
<name>A0A8J8BA55_9ACTN</name>
<proteinExistence type="predicted"/>
<reference evidence="1" key="1">
    <citation type="submission" date="2021-04" db="EMBL/GenBank/DDBJ databases">
        <title>Genome based classification of Actinospica acidithermotolerans sp. nov., an actinobacterium isolated from an Indonesian hot spring.</title>
        <authorList>
            <person name="Kusuma A.B."/>
            <person name="Putra K.E."/>
            <person name="Nafisah S."/>
            <person name="Loh J."/>
            <person name="Nouioui I."/>
            <person name="Goodfellow M."/>
        </authorList>
    </citation>
    <scope>NUCLEOTIDE SEQUENCE</scope>
    <source>
        <strain evidence="1">DSM 45618</strain>
    </source>
</reference>
<evidence type="ECO:0000313" key="2">
    <source>
        <dbReference type="Proteomes" id="UP000677913"/>
    </source>
</evidence>
<evidence type="ECO:0000313" key="1">
    <source>
        <dbReference type="EMBL" id="MBS2962587.1"/>
    </source>
</evidence>
<organism evidence="1 2">
    <name type="scientific">Actinocrinis puniceicyclus</name>
    <dbReference type="NCBI Taxonomy" id="977794"/>
    <lineage>
        <taxon>Bacteria</taxon>
        <taxon>Bacillati</taxon>
        <taxon>Actinomycetota</taxon>
        <taxon>Actinomycetes</taxon>
        <taxon>Catenulisporales</taxon>
        <taxon>Actinospicaceae</taxon>
        <taxon>Actinocrinis</taxon>
    </lineage>
</organism>
<dbReference type="Proteomes" id="UP000677913">
    <property type="component" value="Unassembled WGS sequence"/>
</dbReference>
<accession>A0A8J8BA55</accession>